<reference evidence="1" key="1">
    <citation type="submission" date="2012-09" db="EMBL/GenBank/DDBJ databases">
        <title>Peach genes involved in ethylene biosynthesis pathway.</title>
        <authorList>
            <person name="Sepulveda R."/>
            <person name="Diez-de-Medina S."/>
            <person name="Duarte F."/>
            <person name="Silva H."/>
        </authorList>
    </citation>
    <scope>NUCLEOTIDE SEQUENCE</scope>
</reference>
<evidence type="ECO:0000313" key="1">
    <source>
        <dbReference type="EMBL" id="AGF95117.1"/>
    </source>
</evidence>
<dbReference type="EMBL" id="JX876844">
    <property type="protein sequence ID" value="AGF95117.1"/>
    <property type="molecule type" value="mRNA"/>
</dbReference>
<proteinExistence type="evidence at transcript level"/>
<keyword evidence="1" id="KW-0808">Transferase</keyword>
<keyword evidence="1" id="KW-0489">Methyltransferase</keyword>
<dbReference type="AlphaFoldDB" id="M1P410"/>
<feature type="non-terminal residue" evidence="1">
    <location>
        <position position="1"/>
    </location>
</feature>
<sequence length="124" mass="14661">HATDPALQGHMRAAMAVENAIKVGSIRVWTVVLVERRVNRNGVFHVSSSPTNRSHTKPRALLQCLHLHRFVVHTHRLRLLMISIHSIKIIVAKTHRRVQLRPFAFRFRFHFRGAFHCFLWHRRR</sequence>
<name>M1P410_PRUPE</name>
<dbReference type="GO" id="GO:0032259">
    <property type="term" value="P:methylation"/>
    <property type="evidence" value="ECO:0007669"/>
    <property type="project" value="UniProtKB-KW"/>
</dbReference>
<dbReference type="GO" id="GO:0008168">
    <property type="term" value="F:methyltransferase activity"/>
    <property type="evidence" value="ECO:0007669"/>
    <property type="project" value="UniProtKB-KW"/>
</dbReference>
<accession>M1P410</accession>
<protein>
    <submittedName>
        <fullName evidence="1">Homocysteine S-methyltransferase</fullName>
    </submittedName>
</protein>
<organism evidence="1">
    <name type="scientific">Prunus persica</name>
    <name type="common">Peach</name>
    <name type="synonym">Amygdalus persica</name>
    <dbReference type="NCBI Taxonomy" id="3760"/>
    <lineage>
        <taxon>Eukaryota</taxon>
        <taxon>Viridiplantae</taxon>
        <taxon>Streptophyta</taxon>
        <taxon>Embryophyta</taxon>
        <taxon>Tracheophyta</taxon>
        <taxon>Spermatophyta</taxon>
        <taxon>Magnoliopsida</taxon>
        <taxon>eudicotyledons</taxon>
        <taxon>Gunneridae</taxon>
        <taxon>Pentapetalae</taxon>
        <taxon>rosids</taxon>
        <taxon>fabids</taxon>
        <taxon>Rosales</taxon>
        <taxon>Rosaceae</taxon>
        <taxon>Amygdaloideae</taxon>
        <taxon>Amygdaleae</taxon>
        <taxon>Prunus</taxon>
    </lineage>
</organism>